<dbReference type="PANTHER" id="PTHR37984:SF8">
    <property type="entry name" value="CCHC-TYPE DOMAIN-CONTAINING PROTEIN"/>
    <property type="match status" value="1"/>
</dbReference>
<dbReference type="Gene3D" id="3.10.10.10">
    <property type="entry name" value="HIV Type 1 Reverse Transcriptase, subunit A, domain 1"/>
    <property type="match status" value="1"/>
</dbReference>
<dbReference type="SUPFAM" id="SSF56672">
    <property type="entry name" value="DNA/RNA polymerases"/>
    <property type="match status" value="1"/>
</dbReference>
<evidence type="ECO:0000259" key="3">
    <source>
        <dbReference type="PROSITE" id="PS50994"/>
    </source>
</evidence>
<dbReference type="Pfam" id="PF17921">
    <property type="entry name" value="Integrase_H2C2"/>
    <property type="match status" value="1"/>
</dbReference>
<dbReference type="Pfam" id="PF00665">
    <property type="entry name" value="rve"/>
    <property type="match status" value="1"/>
</dbReference>
<proteinExistence type="predicted"/>
<dbReference type="Pfam" id="PF17919">
    <property type="entry name" value="RT_RNaseH_2"/>
    <property type="match status" value="1"/>
</dbReference>
<feature type="domain" description="Integrase catalytic" evidence="3">
    <location>
        <begin position="1027"/>
        <end position="1199"/>
    </location>
</feature>
<dbReference type="Pfam" id="PF00078">
    <property type="entry name" value="RVT_1"/>
    <property type="match status" value="1"/>
</dbReference>
<organism evidence="4 5">
    <name type="scientific">Aedes albopictus</name>
    <name type="common">Asian tiger mosquito</name>
    <name type="synonym">Stegomyia albopicta</name>
    <dbReference type="NCBI Taxonomy" id="7160"/>
    <lineage>
        <taxon>Eukaryota</taxon>
        <taxon>Metazoa</taxon>
        <taxon>Ecdysozoa</taxon>
        <taxon>Arthropoda</taxon>
        <taxon>Hexapoda</taxon>
        <taxon>Insecta</taxon>
        <taxon>Pterygota</taxon>
        <taxon>Neoptera</taxon>
        <taxon>Endopterygota</taxon>
        <taxon>Diptera</taxon>
        <taxon>Nematocera</taxon>
        <taxon>Culicoidea</taxon>
        <taxon>Culicidae</taxon>
        <taxon>Culicinae</taxon>
        <taxon>Aedini</taxon>
        <taxon>Aedes</taxon>
        <taxon>Stegomyia</taxon>
    </lineage>
</organism>
<dbReference type="InterPro" id="IPR012337">
    <property type="entry name" value="RNaseH-like_sf"/>
</dbReference>
<dbReference type="Gene3D" id="3.30.420.10">
    <property type="entry name" value="Ribonuclease H-like superfamily/Ribonuclease H"/>
    <property type="match status" value="1"/>
</dbReference>
<dbReference type="PROSITE" id="PS50994">
    <property type="entry name" value="INTEGRASE"/>
    <property type="match status" value="1"/>
</dbReference>
<keyword evidence="5" id="KW-1185">Reference proteome</keyword>
<dbReference type="RefSeq" id="XP_062713564.1">
    <property type="nucleotide sequence ID" value="XM_062857580.1"/>
</dbReference>
<evidence type="ECO:0000256" key="2">
    <source>
        <dbReference type="SAM" id="MobiDB-lite"/>
    </source>
</evidence>
<dbReference type="GeneID" id="134290434"/>
<dbReference type="Proteomes" id="UP000069940">
    <property type="component" value="Unassembled WGS sequence"/>
</dbReference>
<accession>A0ABM1YRB9</accession>
<feature type="region of interest" description="Disordered" evidence="2">
    <location>
        <begin position="1283"/>
        <end position="1326"/>
    </location>
</feature>
<dbReference type="InterPro" id="IPR043128">
    <property type="entry name" value="Rev_trsase/Diguanyl_cyclase"/>
</dbReference>
<dbReference type="SUPFAM" id="SSF53098">
    <property type="entry name" value="Ribonuclease H-like"/>
    <property type="match status" value="1"/>
</dbReference>
<dbReference type="InterPro" id="IPR001584">
    <property type="entry name" value="Integrase_cat-core"/>
</dbReference>
<dbReference type="CDD" id="cd05481">
    <property type="entry name" value="retropepsin_like_LTR_1"/>
    <property type="match status" value="1"/>
</dbReference>
<feature type="compositionally biased region" description="Basic and acidic residues" evidence="2">
    <location>
        <begin position="288"/>
        <end position="298"/>
    </location>
</feature>
<evidence type="ECO:0000256" key="1">
    <source>
        <dbReference type="ARBA" id="ARBA00012493"/>
    </source>
</evidence>
<dbReference type="EC" id="2.7.7.49" evidence="1"/>
<dbReference type="Gene3D" id="1.10.340.70">
    <property type="match status" value="1"/>
</dbReference>
<dbReference type="CDD" id="cd01647">
    <property type="entry name" value="RT_LTR"/>
    <property type="match status" value="1"/>
</dbReference>
<dbReference type="InterPro" id="IPR041577">
    <property type="entry name" value="RT_RNaseH_2"/>
</dbReference>
<evidence type="ECO:0000313" key="5">
    <source>
        <dbReference type="Proteomes" id="UP000069940"/>
    </source>
</evidence>
<name>A0ABM1YRB9_AEDAL</name>
<dbReference type="InterPro" id="IPR050951">
    <property type="entry name" value="Retrovirus_Pol_polyprotein"/>
</dbReference>
<sequence length="1346" mass="153262">MANPTGQVGNGVPQAVAQPGNSIAAAPAINSSIPFPEQLKLTGNIKENVDNFRDSFEIYLIASGLEHRDERVKIATFKAALGLEARKIFNLWPLQPNEQDTVAACLDSLSRYMVPQKDVKLARYEFFQCRQQCSDTGETETMSHFINRARELVKDCNFGALEDEMLRDKIITGILDVNLRKRFIGEQNLTSAAVINQCRTEEATKAELERNNLLQPGPSMQVVNRIGSSKKREKKCAFCGRTYHQKLTDCPARGMVFNFCKQKNHFAAVCRKKQESLSQHRPIKKTSSHKEGQVHSVDEEPSDLEEDCKIEESVDSIQYLYSINHSESSMLKGSIVFYDVNKHPVNVTCIFDSAASCNVIGKKNAMEILGTSNLRLDNQQAILKAFGGSSLKSLGRTVIDCNHGGGQYKLVFHVVGFDQPPLLSKNTCLQLKLIQVCHTVCMNQPLSSAKKILEKHKDVFRGLGRLEGDVHLEVDDTIKPVVQQPRRIAVTMRDELRQTLVEMEQQGIIVQQKEYAAWALKRPHYQMPTIDELLPELSNAKVFTTVDAKCGFWQVRLDEESSKLTTFWTPFGRYRWVRMPFGISPAPEIFQKKLHEAINGLRNVKALADDVLIYGCGETLEEAIHDHDANLDAFLKRMQERGVKLNGDKINLCQERVKFFGHVLTSSGVQADPEKLDSIMKMDPPEDVPSLLRFLGMITYLTNYLPSLASVAEPLRRLTNKHEPWSWNQEQQQSFDQLKQMVTSAPVLRYFDVQKDVVIQCDSSSVGLGAVLLQDGQPVVYASKTLNATERKYAQIEKETLAILFACRKFEMYILGKPVTIQTDHLPLIRIFQKPLVEAPLRIQRMLLALQRYNTVLRFTPGKEVIIADMLSRASIADNDVSSKDIYDVYALEYIPISDDRVQQIKAESKQDPEIQTIIQFVIDGWPTKSEVPESLQVYWPFRDEFSTHNGLVFRNDRILIPRSLRKDILDRLHQSHSGIEATTKLARDTVFWPGINDQIRQKVQQCDICQKFAPNQQPQPMQSHQIPSYPFQKLSMDLCEIELGGRKAVYLITVDHFSDYFDIDELPSLNSAAIINACKKNFARFGRPQFISTDNGVQFVSQDFQRFAKDWGFQHTVSAPYHQQANGKAESAVKIAKLLLKKAYESKQDFWDLLLQWRNTPNKCDSSPAQRLLNRRTRFGVPMAEGKYLPKIEEGVAEKIKKNRQEAKQYYDRKAKKLPALEIGQPVFMKLKPDDKDWRPATVVKPVTDRSTIVAAGDKEYRRDNTLIKPVYPEARTPVCIKEEPRRDPQRSPITLQDNPPLQPSVIIRDSQPSSQRLPARESVAPFRSRRAITIPKKFEDFEMF</sequence>
<protein>
    <recommendedName>
        <fullName evidence="1">RNA-directed DNA polymerase</fullName>
        <ecNumber evidence="1">2.7.7.49</ecNumber>
    </recommendedName>
</protein>
<feature type="region of interest" description="Disordered" evidence="2">
    <location>
        <begin position="278"/>
        <end position="305"/>
    </location>
</feature>
<dbReference type="CDD" id="cd09274">
    <property type="entry name" value="RNase_HI_RT_Ty3"/>
    <property type="match status" value="1"/>
</dbReference>
<dbReference type="InterPro" id="IPR000477">
    <property type="entry name" value="RT_dom"/>
</dbReference>
<dbReference type="InterPro" id="IPR043502">
    <property type="entry name" value="DNA/RNA_pol_sf"/>
</dbReference>
<dbReference type="InterPro" id="IPR041588">
    <property type="entry name" value="Integrase_H2C2"/>
</dbReference>
<dbReference type="InterPro" id="IPR036397">
    <property type="entry name" value="RNaseH_sf"/>
</dbReference>
<dbReference type="Gene3D" id="3.30.70.270">
    <property type="match status" value="2"/>
</dbReference>
<dbReference type="PANTHER" id="PTHR37984">
    <property type="entry name" value="PROTEIN CBG26694"/>
    <property type="match status" value="1"/>
</dbReference>
<evidence type="ECO:0000313" key="4">
    <source>
        <dbReference type="EnsemblMetazoa" id="AALFPA23_011457.P16251"/>
    </source>
</evidence>
<reference evidence="4" key="2">
    <citation type="submission" date="2025-05" db="UniProtKB">
        <authorList>
            <consortium name="EnsemblMetazoa"/>
        </authorList>
    </citation>
    <scope>IDENTIFICATION</scope>
    <source>
        <strain evidence="4">Foshan</strain>
    </source>
</reference>
<reference evidence="5" key="1">
    <citation type="journal article" date="2015" name="Proc. Natl. Acad. Sci. U.S.A.">
        <title>Genome sequence of the Asian Tiger mosquito, Aedes albopictus, reveals insights into its biology, genetics, and evolution.</title>
        <authorList>
            <person name="Chen X.G."/>
            <person name="Jiang X."/>
            <person name="Gu J."/>
            <person name="Xu M."/>
            <person name="Wu Y."/>
            <person name="Deng Y."/>
            <person name="Zhang C."/>
            <person name="Bonizzoni M."/>
            <person name="Dermauw W."/>
            <person name="Vontas J."/>
            <person name="Armbruster P."/>
            <person name="Huang X."/>
            <person name="Yang Y."/>
            <person name="Zhang H."/>
            <person name="He W."/>
            <person name="Peng H."/>
            <person name="Liu Y."/>
            <person name="Wu K."/>
            <person name="Chen J."/>
            <person name="Lirakis M."/>
            <person name="Topalis P."/>
            <person name="Van Leeuwen T."/>
            <person name="Hall A.B."/>
            <person name="Jiang X."/>
            <person name="Thorpe C."/>
            <person name="Mueller R.L."/>
            <person name="Sun C."/>
            <person name="Waterhouse R.M."/>
            <person name="Yan G."/>
            <person name="Tu Z.J."/>
            <person name="Fang X."/>
            <person name="James A.A."/>
        </authorList>
    </citation>
    <scope>NUCLEOTIDE SEQUENCE [LARGE SCALE GENOMIC DNA]</scope>
    <source>
        <strain evidence="5">Foshan</strain>
    </source>
</reference>
<dbReference type="EnsemblMetazoa" id="AALFPA23_011457.R16251">
    <property type="protein sequence ID" value="AALFPA23_011457.P16251"/>
    <property type="gene ID" value="AALFPA23_011457"/>
</dbReference>